<dbReference type="SUPFAM" id="SSF53335">
    <property type="entry name" value="S-adenosyl-L-methionine-dependent methyltransferases"/>
    <property type="match status" value="1"/>
</dbReference>
<sequence>MTESKQPIGRVAYSGFAERYATAVITKPHNALYERPATISLLGDVNGLHVLDAGYGPGICSEHLVRNGATVHAFDITPEMVELARHRCAQLPVELMTGDLTAPLDWLPEQSFDKILCSLALDYVEELVPVFSELHDLALRAALVRHWRAETLRAGLPSASCRHSERID</sequence>
<dbReference type="Proteomes" id="UP000008311">
    <property type="component" value="Unassembled WGS sequence"/>
</dbReference>
<evidence type="ECO:0000313" key="3">
    <source>
        <dbReference type="Proteomes" id="UP000008311"/>
    </source>
</evidence>
<evidence type="ECO:0000259" key="1">
    <source>
        <dbReference type="Pfam" id="PF13649"/>
    </source>
</evidence>
<reference evidence="3" key="1">
    <citation type="journal article" date="2010" name="Nat. Biotechnol.">
        <title>Draft genome sequence of the oilseed species Ricinus communis.</title>
        <authorList>
            <person name="Chan A.P."/>
            <person name="Crabtree J."/>
            <person name="Zhao Q."/>
            <person name="Lorenzi H."/>
            <person name="Orvis J."/>
            <person name="Puiu D."/>
            <person name="Melake-Berhan A."/>
            <person name="Jones K.M."/>
            <person name="Redman J."/>
            <person name="Chen G."/>
            <person name="Cahoon E.B."/>
            <person name="Gedil M."/>
            <person name="Stanke M."/>
            <person name="Haas B.J."/>
            <person name="Wortman J.R."/>
            <person name="Fraser-Liggett C.M."/>
            <person name="Ravel J."/>
            <person name="Rabinowicz P.D."/>
        </authorList>
    </citation>
    <scope>NUCLEOTIDE SEQUENCE [LARGE SCALE GENOMIC DNA]</scope>
    <source>
        <strain evidence="3">cv. Hale</strain>
    </source>
</reference>
<dbReference type="PANTHER" id="PTHR43464:SF23">
    <property type="entry name" value="JUVENILE HORMONE ACID O-METHYLTRANSFERASE"/>
    <property type="match status" value="1"/>
</dbReference>
<dbReference type="CDD" id="cd02440">
    <property type="entry name" value="AdoMet_MTases"/>
    <property type="match status" value="1"/>
</dbReference>
<dbReference type="Pfam" id="PF13649">
    <property type="entry name" value="Methyltransf_25"/>
    <property type="match status" value="1"/>
</dbReference>
<organism evidence="2 3">
    <name type="scientific">Ricinus communis</name>
    <name type="common">Castor bean</name>
    <dbReference type="NCBI Taxonomy" id="3988"/>
    <lineage>
        <taxon>Eukaryota</taxon>
        <taxon>Viridiplantae</taxon>
        <taxon>Streptophyta</taxon>
        <taxon>Embryophyta</taxon>
        <taxon>Tracheophyta</taxon>
        <taxon>Spermatophyta</taxon>
        <taxon>Magnoliopsida</taxon>
        <taxon>eudicotyledons</taxon>
        <taxon>Gunneridae</taxon>
        <taxon>Pentapetalae</taxon>
        <taxon>rosids</taxon>
        <taxon>fabids</taxon>
        <taxon>Malpighiales</taxon>
        <taxon>Euphorbiaceae</taxon>
        <taxon>Acalyphoideae</taxon>
        <taxon>Acalypheae</taxon>
        <taxon>Ricinus</taxon>
    </lineage>
</organism>
<proteinExistence type="predicted"/>
<feature type="domain" description="Methyltransferase" evidence="1">
    <location>
        <begin position="50"/>
        <end position="136"/>
    </location>
</feature>
<protein>
    <recommendedName>
        <fullName evidence="1">Methyltransferase domain-containing protein</fullName>
    </recommendedName>
</protein>
<dbReference type="EMBL" id="EQ986992">
    <property type="protein sequence ID" value="EEF23265.1"/>
    <property type="molecule type" value="Genomic_DNA"/>
</dbReference>
<accession>B9TLJ8</accession>
<dbReference type="AlphaFoldDB" id="B9TLJ8"/>
<dbReference type="GO" id="GO:0008168">
    <property type="term" value="F:methyltransferase activity"/>
    <property type="evidence" value="ECO:0000318"/>
    <property type="project" value="GO_Central"/>
</dbReference>
<dbReference type="PANTHER" id="PTHR43464">
    <property type="entry name" value="METHYLTRANSFERASE"/>
    <property type="match status" value="1"/>
</dbReference>
<dbReference type="Gene3D" id="3.40.50.150">
    <property type="entry name" value="Vaccinia Virus protein VP39"/>
    <property type="match status" value="1"/>
</dbReference>
<dbReference type="InterPro" id="IPR041698">
    <property type="entry name" value="Methyltransf_25"/>
</dbReference>
<gene>
    <name evidence="2" type="ORF">RCOM_2149350</name>
</gene>
<dbReference type="InterPro" id="IPR029063">
    <property type="entry name" value="SAM-dependent_MTases_sf"/>
</dbReference>
<keyword evidence="3" id="KW-1185">Reference proteome</keyword>
<dbReference type="InParanoid" id="B9TLJ8"/>
<evidence type="ECO:0000313" key="2">
    <source>
        <dbReference type="EMBL" id="EEF23265.1"/>
    </source>
</evidence>
<name>B9TLJ8_RICCO</name>